<name>A0ABQ9XR65_9EUKA</name>
<feature type="region of interest" description="Disordered" evidence="2">
    <location>
        <begin position="108"/>
        <end position="167"/>
    </location>
</feature>
<sequence>MTTFTTTVTATIKAATKSSLYKNVTRTKVVLQLVKNGQQTILQVKSTTSSRDLLRSITVQSFTVTSETFTFQSPEGTVEMRLHSPTQDQMTQIRKALEISLFQQPPPSVPFSSAPIQPMGSINPQTPLPPYLQSSTSTPLASSQPYAPTSRPPPPPYRGPPTQNQLAHSAPNQVTFQAQPAVIQKFDALSLTSLPPNVQLVVPKAHLSTNLESLENNKKTLSDLLQNFTDLSRSQTLETTFKARPQFKPSLSQSGNRFPPPRKQPPPQKNLGVSYAAQPAAQPAVQQVSYPVGSPSYPQQYPPQQIQPQYPNQPYQQTPGYPPYADGAPSYQAQPGAYPPGGYQQPPYR</sequence>
<comment type="caution">
    <text evidence="3">The sequence shown here is derived from an EMBL/GenBank/DDBJ whole genome shotgun (WGS) entry which is preliminary data.</text>
</comment>
<proteinExistence type="predicted"/>
<dbReference type="Proteomes" id="UP001281761">
    <property type="component" value="Unassembled WGS sequence"/>
</dbReference>
<evidence type="ECO:0000313" key="4">
    <source>
        <dbReference type="Proteomes" id="UP001281761"/>
    </source>
</evidence>
<accession>A0ABQ9XR65</accession>
<evidence type="ECO:0000256" key="2">
    <source>
        <dbReference type="SAM" id="MobiDB-lite"/>
    </source>
</evidence>
<feature type="region of interest" description="Disordered" evidence="2">
    <location>
        <begin position="244"/>
        <end position="349"/>
    </location>
</feature>
<feature type="coiled-coil region" evidence="1">
    <location>
        <begin position="204"/>
        <end position="231"/>
    </location>
</feature>
<protein>
    <submittedName>
        <fullName evidence="3">Uncharacterized protein</fullName>
    </submittedName>
</protein>
<feature type="compositionally biased region" description="Pro residues" evidence="2">
    <location>
        <begin position="150"/>
        <end position="159"/>
    </location>
</feature>
<reference evidence="3 4" key="1">
    <citation type="journal article" date="2022" name="bioRxiv">
        <title>Genomics of Preaxostyla Flagellates Illuminates Evolutionary Transitions and the Path Towards Mitochondrial Loss.</title>
        <authorList>
            <person name="Novak L.V.F."/>
            <person name="Treitli S.C."/>
            <person name="Pyrih J."/>
            <person name="Halakuc P."/>
            <person name="Pipaliya S.V."/>
            <person name="Vacek V."/>
            <person name="Brzon O."/>
            <person name="Soukal P."/>
            <person name="Eme L."/>
            <person name="Dacks J.B."/>
            <person name="Karnkowska A."/>
            <person name="Elias M."/>
            <person name="Hampl V."/>
        </authorList>
    </citation>
    <scope>NUCLEOTIDE SEQUENCE [LARGE SCALE GENOMIC DNA]</scope>
    <source>
        <strain evidence="3">NAU3</strain>
        <tissue evidence="3">Gut</tissue>
    </source>
</reference>
<feature type="compositionally biased region" description="Pro residues" evidence="2">
    <location>
        <begin position="258"/>
        <end position="268"/>
    </location>
</feature>
<feature type="compositionally biased region" description="Low complexity" evidence="2">
    <location>
        <begin position="331"/>
        <end position="349"/>
    </location>
</feature>
<keyword evidence="1" id="KW-0175">Coiled coil</keyword>
<dbReference type="EMBL" id="JARBJD010000082">
    <property type="protein sequence ID" value="KAK2954095.1"/>
    <property type="molecule type" value="Genomic_DNA"/>
</dbReference>
<gene>
    <name evidence="3" type="ORF">BLNAU_10912</name>
</gene>
<evidence type="ECO:0000313" key="3">
    <source>
        <dbReference type="EMBL" id="KAK2954095.1"/>
    </source>
</evidence>
<organism evidence="3 4">
    <name type="scientific">Blattamonas nauphoetae</name>
    <dbReference type="NCBI Taxonomy" id="2049346"/>
    <lineage>
        <taxon>Eukaryota</taxon>
        <taxon>Metamonada</taxon>
        <taxon>Preaxostyla</taxon>
        <taxon>Oxymonadida</taxon>
        <taxon>Blattamonas</taxon>
    </lineage>
</organism>
<keyword evidence="4" id="KW-1185">Reference proteome</keyword>
<feature type="compositionally biased region" description="Low complexity" evidence="2">
    <location>
        <begin position="273"/>
        <end position="319"/>
    </location>
</feature>
<feature type="compositionally biased region" description="Polar residues" evidence="2">
    <location>
        <begin position="132"/>
        <end position="142"/>
    </location>
</feature>
<evidence type="ECO:0000256" key="1">
    <source>
        <dbReference type="SAM" id="Coils"/>
    </source>
</evidence>